<evidence type="ECO:0000256" key="1">
    <source>
        <dbReference type="SAM" id="MobiDB-lite"/>
    </source>
</evidence>
<dbReference type="Proteomes" id="UP000604046">
    <property type="component" value="Unassembled WGS sequence"/>
</dbReference>
<evidence type="ECO:0000256" key="2">
    <source>
        <dbReference type="SAM" id="SignalP"/>
    </source>
</evidence>
<evidence type="ECO:0008006" key="5">
    <source>
        <dbReference type="Google" id="ProtNLM"/>
    </source>
</evidence>
<dbReference type="EMBL" id="CAJNDS010001447">
    <property type="protein sequence ID" value="CAE7260698.1"/>
    <property type="molecule type" value="Genomic_DNA"/>
</dbReference>
<dbReference type="AlphaFoldDB" id="A0A812MB19"/>
<comment type="caution">
    <text evidence="3">The sequence shown here is derived from an EMBL/GenBank/DDBJ whole genome shotgun (WGS) entry which is preliminary data.</text>
</comment>
<sequence>MPVLSTVILAWCCLSAGATEPASGAEPVSEEGELVFDPANHSMAWANFISCYYGVVCNGSVVLEEGRPVCEGSLQCMNAGGQVPESSIPSIQAQVHTEIRDASRTSSAQSSLLVCHHGSYCRGNWGWNRGRRECAGGLRCQSPADSKPKSQLRGATKSAPHGPGAAGATGGKVTVMQDENSTAQAVGNFLLCWYGSHCPSSPRNQGLGSEVCTEGSECLGVTSEPFNSSARTSNETRHTYPGVSLLSCRFGTVCRGTWSTTNGIRKCQGTLACRGVLWYAAVAEVPLEEGGLRDTLAEATLEFAQAPSYQLACLTQAAAKLQLRAPRLLGSAAAAARSRAEAAALSAQDCALVARGLDALGLVEAPVLAALSTNFLRTAARPLGGEDTGRDWSDMAECLLASSHAPGTAEHELLAAYQDAVIAPLIKHLRAIVSSKGTGERALRSLERFAAALALPGLGPRQSELVLEGAGLATVEDGAVWEEARKAAAARRWAQATRHLAWLQVDVQLRLPEAEERLQEPGRLVAAGRAGVAEQRPRSLRPLALPGVSAAGRHADHQALLALDAALDVAAGRLRRRSRSKGNPEVSGTVHLYVFGSSPCLSFFAALAQLRRRYPNLVATVGFDTDGLCRL</sequence>
<feature type="region of interest" description="Disordered" evidence="1">
    <location>
        <begin position="140"/>
        <end position="170"/>
    </location>
</feature>
<feature type="signal peptide" evidence="2">
    <location>
        <begin position="1"/>
        <end position="24"/>
    </location>
</feature>
<accession>A0A812MB19</accession>
<name>A0A812MB19_9DINO</name>
<keyword evidence="4" id="KW-1185">Reference proteome</keyword>
<keyword evidence="2" id="KW-0732">Signal</keyword>
<reference evidence="3" key="1">
    <citation type="submission" date="2021-02" db="EMBL/GenBank/DDBJ databases">
        <authorList>
            <person name="Dougan E. K."/>
            <person name="Rhodes N."/>
            <person name="Thang M."/>
            <person name="Chan C."/>
        </authorList>
    </citation>
    <scope>NUCLEOTIDE SEQUENCE</scope>
</reference>
<gene>
    <name evidence="3" type="ORF">SNAT2548_LOCUS13631</name>
</gene>
<evidence type="ECO:0000313" key="4">
    <source>
        <dbReference type="Proteomes" id="UP000604046"/>
    </source>
</evidence>
<protein>
    <recommendedName>
        <fullName evidence="5">Sushi domain-containing protein</fullName>
    </recommendedName>
</protein>
<feature type="chain" id="PRO_5032384294" description="Sushi domain-containing protein" evidence="2">
    <location>
        <begin position="25"/>
        <end position="631"/>
    </location>
</feature>
<dbReference type="OrthoDB" id="443027at2759"/>
<evidence type="ECO:0000313" key="3">
    <source>
        <dbReference type="EMBL" id="CAE7260698.1"/>
    </source>
</evidence>
<organism evidence="3 4">
    <name type="scientific">Symbiodinium natans</name>
    <dbReference type="NCBI Taxonomy" id="878477"/>
    <lineage>
        <taxon>Eukaryota</taxon>
        <taxon>Sar</taxon>
        <taxon>Alveolata</taxon>
        <taxon>Dinophyceae</taxon>
        <taxon>Suessiales</taxon>
        <taxon>Symbiodiniaceae</taxon>
        <taxon>Symbiodinium</taxon>
    </lineage>
</organism>
<proteinExistence type="predicted"/>